<name>A0A1H8ZKD8_9PROT</name>
<reference evidence="11 12" key="1">
    <citation type="submission" date="2016-10" db="EMBL/GenBank/DDBJ databases">
        <authorList>
            <person name="de Groot N.N."/>
        </authorList>
    </citation>
    <scope>NUCLEOTIDE SEQUENCE [LARGE SCALE GENOMIC DNA]</scope>
    <source>
        <strain evidence="11 12">Nm9</strain>
    </source>
</reference>
<dbReference type="GO" id="GO:0009306">
    <property type="term" value="P:protein secretion"/>
    <property type="evidence" value="ECO:0007669"/>
    <property type="project" value="InterPro"/>
</dbReference>
<comment type="function">
    <text evidence="9">Role in flagellar biosynthesis.</text>
</comment>
<evidence type="ECO:0000256" key="8">
    <source>
        <dbReference type="ARBA" id="ARBA00023143"/>
    </source>
</evidence>
<evidence type="ECO:0000313" key="10">
    <source>
        <dbReference type="EMBL" id="PTQ87454.1"/>
    </source>
</evidence>
<dbReference type="InterPro" id="IPR002191">
    <property type="entry name" value="Bac_export_3"/>
</dbReference>
<keyword evidence="4 9" id="KW-1003">Cell membrane</keyword>
<dbReference type="GO" id="GO:0009425">
    <property type="term" value="C:bacterial-type flagellum basal body"/>
    <property type="evidence" value="ECO:0007669"/>
    <property type="project" value="UniProtKB-SubCell"/>
</dbReference>
<keyword evidence="6 9" id="KW-1133">Transmembrane helix</keyword>
<evidence type="ECO:0000256" key="2">
    <source>
        <dbReference type="ARBA" id="ARBA00006156"/>
    </source>
</evidence>
<keyword evidence="11" id="KW-0966">Cell projection</keyword>
<keyword evidence="7 9" id="KW-0472">Membrane</keyword>
<accession>A0A1H8ZKD8</accession>
<dbReference type="Pfam" id="PF01313">
    <property type="entry name" value="Bac_export_3"/>
    <property type="match status" value="1"/>
</dbReference>
<keyword evidence="8 9" id="KW-0975">Bacterial flagellum</keyword>
<dbReference type="PANTHER" id="PTHR34040:SF2">
    <property type="entry name" value="FLAGELLAR BIOSYNTHETIC PROTEIN FLIQ"/>
    <property type="match status" value="1"/>
</dbReference>
<dbReference type="Proteomes" id="UP000181998">
    <property type="component" value="Unassembled WGS sequence"/>
</dbReference>
<feature type="transmembrane region" description="Helical" evidence="9">
    <location>
        <begin position="56"/>
        <end position="74"/>
    </location>
</feature>
<dbReference type="OrthoDB" id="9806440at2"/>
<dbReference type="NCBIfam" id="TIGR01402">
    <property type="entry name" value="fliQ"/>
    <property type="match status" value="1"/>
</dbReference>
<comment type="subcellular location">
    <subcellularLocation>
        <location evidence="1 9">Cell membrane</location>
        <topology evidence="1">Multi-pass membrane protein</topology>
    </subcellularLocation>
    <subcellularLocation>
        <location evidence="9">Bacterial flagellum basal body</location>
    </subcellularLocation>
</comment>
<evidence type="ECO:0000256" key="7">
    <source>
        <dbReference type="ARBA" id="ARBA00023136"/>
    </source>
</evidence>
<dbReference type="STRING" id="44577.ATY38_03450"/>
<dbReference type="Proteomes" id="UP000244110">
    <property type="component" value="Unassembled WGS sequence"/>
</dbReference>
<dbReference type="AlphaFoldDB" id="A0A1H8ZKD8"/>
<evidence type="ECO:0000313" key="13">
    <source>
        <dbReference type="Proteomes" id="UP000244110"/>
    </source>
</evidence>
<dbReference type="PANTHER" id="PTHR34040">
    <property type="entry name" value="FLAGELLAR BIOSYNTHETIC PROTEIN FLIQ"/>
    <property type="match status" value="1"/>
</dbReference>
<dbReference type="PIRSF" id="PIRSF004669">
    <property type="entry name" value="FliQ"/>
    <property type="match status" value="1"/>
</dbReference>
<gene>
    <name evidence="9" type="primary">fliQ</name>
    <name evidence="10" type="ORF">C8R28_100560</name>
    <name evidence="11" type="ORF">SAMN05421510_100192</name>
</gene>
<dbReference type="GO" id="GO:0044780">
    <property type="term" value="P:bacterial-type flagellum assembly"/>
    <property type="evidence" value="ECO:0007669"/>
    <property type="project" value="InterPro"/>
</dbReference>
<protein>
    <recommendedName>
        <fullName evidence="3 9">Flagellar biosynthetic protein FliQ</fullName>
    </recommendedName>
</protein>
<dbReference type="GO" id="GO:0005886">
    <property type="term" value="C:plasma membrane"/>
    <property type="evidence" value="ECO:0007669"/>
    <property type="project" value="UniProtKB-SubCell"/>
</dbReference>
<reference evidence="10 13" key="2">
    <citation type="submission" date="2018-04" db="EMBL/GenBank/DDBJ databases">
        <title>Active sludge and wastewater microbial communities from Klosterneuburg, Austria.</title>
        <authorList>
            <person name="Wagner M."/>
        </authorList>
    </citation>
    <scope>NUCLEOTIDE SEQUENCE [LARGE SCALE GENOMIC DNA]</scope>
    <source>
        <strain evidence="10 13">Nm4</strain>
    </source>
</reference>
<keyword evidence="5 9" id="KW-0812">Transmembrane</keyword>
<sequence>MTPEGAMTIGRQALEITFMVSAPLLLAALATGLLVSIFQAATQINEMTLSFIPKLLVMFLVMVLAGPWMIAVMTDYMQRLFTSIPWLAVG</sequence>
<dbReference type="PRINTS" id="PR00952">
    <property type="entry name" value="TYPE3IMQPROT"/>
</dbReference>
<evidence type="ECO:0000313" key="12">
    <source>
        <dbReference type="Proteomes" id="UP000181998"/>
    </source>
</evidence>
<comment type="similarity">
    <text evidence="2 9">Belongs to the FliQ/MopD/SpaQ family.</text>
</comment>
<evidence type="ECO:0000256" key="4">
    <source>
        <dbReference type="ARBA" id="ARBA00022475"/>
    </source>
</evidence>
<keyword evidence="11" id="KW-0282">Flagellum</keyword>
<organism evidence="11 12">
    <name type="scientific">Nitrosomonas ureae</name>
    <dbReference type="NCBI Taxonomy" id="44577"/>
    <lineage>
        <taxon>Bacteria</taxon>
        <taxon>Pseudomonadati</taxon>
        <taxon>Pseudomonadota</taxon>
        <taxon>Betaproteobacteria</taxon>
        <taxon>Nitrosomonadales</taxon>
        <taxon>Nitrosomonadaceae</taxon>
        <taxon>Nitrosomonas</taxon>
    </lineage>
</organism>
<evidence type="ECO:0000256" key="6">
    <source>
        <dbReference type="ARBA" id="ARBA00022989"/>
    </source>
</evidence>
<evidence type="ECO:0000256" key="1">
    <source>
        <dbReference type="ARBA" id="ARBA00004651"/>
    </source>
</evidence>
<evidence type="ECO:0000256" key="3">
    <source>
        <dbReference type="ARBA" id="ARBA00021718"/>
    </source>
</evidence>
<evidence type="ECO:0000313" key="11">
    <source>
        <dbReference type="EMBL" id="SEP64824.1"/>
    </source>
</evidence>
<dbReference type="EMBL" id="QAOL01000005">
    <property type="protein sequence ID" value="PTQ87454.1"/>
    <property type="molecule type" value="Genomic_DNA"/>
</dbReference>
<dbReference type="EMBL" id="FOFX01000001">
    <property type="protein sequence ID" value="SEP64824.1"/>
    <property type="molecule type" value="Genomic_DNA"/>
</dbReference>
<evidence type="ECO:0000256" key="9">
    <source>
        <dbReference type="RuleBase" id="RU364090"/>
    </source>
</evidence>
<proteinExistence type="inferred from homology"/>
<dbReference type="InterPro" id="IPR006305">
    <property type="entry name" value="FliQ"/>
</dbReference>
<keyword evidence="11" id="KW-0969">Cilium</keyword>
<dbReference type="RefSeq" id="WP_013646487.1">
    <property type="nucleotide sequence ID" value="NZ_FOFX01000001.1"/>
</dbReference>
<evidence type="ECO:0000256" key="5">
    <source>
        <dbReference type="ARBA" id="ARBA00022692"/>
    </source>
</evidence>